<gene>
    <name evidence="2" type="ORF">F511_47031</name>
</gene>
<feature type="region of interest" description="Disordered" evidence="1">
    <location>
        <begin position="1"/>
        <end position="25"/>
    </location>
</feature>
<keyword evidence="3" id="KW-1185">Reference proteome</keyword>
<organism evidence="2 3">
    <name type="scientific">Dorcoceras hygrometricum</name>
    <dbReference type="NCBI Taxonomy" id="472368"/>
    <lineage>
        <taxon>Eukaryota</taxon>
        <taxon>Viridiplantae</taxon>
        <taxon>Streptophyta</taxon>
        <taxon>Embryophyta</taxon>
        <taxon>Tracheophyta</taxon>
        <taxon>Spermatophyta</taxon>
        <taxon>Magnoliopsida</taxon>
        <taxon>eudicotyledons</taxon>
        <taxon>Gunneridae</taxon>
        <taxon>Pentapetalae</taxon>
        <taxon>asterids</taxon>
        <taxon>lamiids</taxon>
        <taxon>Lamiales</taxon>
        <taxon>Gesneriaceae</taxon>
        <taxon>Didymocarpoideae</taxon>
        <taxon>Trichosporeae</taxon>
        <taxon>Loxocarpinae</taxon>
        <taxon>Dorcoceras</taxon>
    </lineage>
</organism>
<reference evidence="2 3" key="1">
    <citation type="journal article" date="2015" name="Proc. Natl. Acad. Sci. U.S.A.">
        <title>The resurrection genome of Boea hygrometrica: A blueprint for survival of dehydration.</title>
        <authorList>
            <person name="Xiao L."/>
            <person name="Yang G."/>
            <person name="Zhang L."/>
            <person name="Yang X."/>
            <person name="Zhao S."/>
            <person name="Ji Z."/>
            <person name="Zhou Q."/>
            <person name="Hu M."/>
            <person name="Wang Y."/>
            <person name="Chen M."/>
            <person name="Xu Y."/>
            <person name="Jin H."/>
            <person name="Xiao X."/>
            <person name="Hu G."/>
            <person name="Bao F."/>
            <person name="Hu Y."/>
            <person name="Wan P."/>
            <person name="Li L."/>
            <person name="Deng X."/>
            <person name="Kuang T."/>
            <person name="Xiang C."/>
            <person name="Zhu J.K."/>
            <person name="Oliver M.J."/>
            <person name="He Y."/>
        </authorList>
    </citation>
    <scope>NUCLEOTIDE SEQUENCE [LARGE SCALE GENOMIC DNA]</scope>
    <source>
        <strain evidence="3">cv. XS01</strain>
    </source>
</reference>
<sequence length="124" mass="13198">MLPRQRRTPACAPPPALRTRHARRAHPPCAYHDWDRGILCASRTQVAVGVALPSCTPRVHVAADVARPSRTPHAQVAAGVARPSRMPCAHGPAGDRGSHSVQHACGRRRTARPAVPGRSCDGGF</sequence>
<dbReference type="EMBL" id="KV172656">
    <property type="protein sequence ID" value="KZT75944.1"/>
    <property type="molecule type" value="Genomic_DNA"/>
</dbReference>
<feature type="region of interest" description="Disordered" evidence="1">
    <location>
        <begin position="67"/>
        <end position="124"/>
    </location>
</feature>
<accession>A0A2Z6ZS14</accession>
<evidence type="ECO:0000256" key="1">
    <source>
        <dbReference type="SAM" id="MobiDB-lite"/>
    </source>
</evidence>
<name>A0A2Z6ZS14_9LAMI</name>
<dbReference type="AlphaFoldDB" id="A0A2Z6ZS14"/>
<evidence type="ECO:0000313" key="3">
    <source>
        <dbReference type="Proteomes" id="UP000250235"/>
    </source>
</evidence>
<protein>
    <submittedName>
        <fullName evidence="2">RGPR-related</fullName>
    </submittedName>
</protein>
<proteinExistence type="predicted"/>
<dbReference type="Proteomes" id="UP000250235">
    <property type="component" value="Unassembled WGS sequence"/>
</dbReference>
<evidence type="ECO:0000313" key="2">
    <source>
        <dbReference type="EMBL" id="KZT75944.1"/>
    </source>
</evidence>